<organism evidence="6 7">
    <name type="scientific">Bhargavaea ullalensis</name>
    <dbReference type="NCBI Taxonomy" id="1265685"/>
    <lineage>
        <taxon>Bacteria</taxon>
        <taxon>Bacillati</taxon>
        <taxon>Bacillota</taxon>
        <taxon>Bacilli</taxon>
        <taxon>Bacillales</taxon>
        <taxon>Caryophanaceae</taxon>
        <taxon>Bhargavaea</taxon>
    </lineage>
</organism>
<dbReference type="Pfam" id="PF00389">
    <property type="entry name" value="2-Hacid_dh"/>
    <property type="match status" value="1"/>
</dbReference>
<protein>
    <submittedName>
        <fullName evidence="6">Glyoxylate reductase</fullName>
        <ecNumber evidence="6">1.1.1.26</ecNumber>
    </submittedName>
</protein>
<dbReference type="InterPro" id="IPR029753">
    <property type="entry name" value="D-isomer_DH_CS"/>
</dbReference>
<evidence type="ECO:0000259" key="5">
    <source>
        <dbReference type="Pfam" id="PF02826"/>
    </source>
</evidence>
<feature type="domain" description="D-isomer specific 2-hydroxyacid dehydrogenase NAD-binding" evidence="5">
    <location>
        <begin position="120"/>
        <end position="298"/>
    </location>
</feature>
<dbReference type="Gene3D" id="3.40.50.720">
    <property type="entry name" value="NAD(P)-binding Rossmann-like Domain"/>
    <property type="match status" value="2"/>
</dbReference>
<evidence type="ECO:0000259" key="4">
    <source>
        <dbReference type="Pfam" id="PF00389"/>
    </source>
</evidence>
<feature type="domain" description="D-isomer specific 2-hydroxyacid dehydrogenase catalytic" evidence="4">
    <location>
        <begin position="15"/>
        <end position="329"/>
    </location>
</feature>
<dbReference type="PROSITE" id="PS00671">
    <property type="entry name" value="D_2_HYDROXYACID_DH_3"/>
    <property type="match status" value="1"/>
</dbReference>
<dbReference type="InterPro" id="IPR006140">
    <property type="entry name" value="D-isomer_DH_NAD-bd"/>
</dbReference>
<dbReference type="GO" id="GO:0047964">
    <property type="term" value="F:glyoxylate reductase (NADH) activity"/>
    <property type="evidence" value="ECO:0007669"/>
    <property type="project" value="UniProtKB-EC"/>
</dbReference>
<dbReference type="InterPro" id="IPR050223">
    <property type="entry name" value="D-isomer_2-hydroxyacid_DH"/>
</dbReference>
<dbReference type="InterPro" id="IPR036291">
    <property type="entry name" value="NAD(P)-bd_dom_sf"/>
</dbReference>
<dbReference type="InterPro" id="IPR029752">
    <property type="entry name" value="D-isomer_DH_CS1"/>
</dbReference>
<evidence type="ECO:0000313" key="7">
    <source>
        <dbReference type="Proteomes" id="UP001549099"/>
    </source>
</evidence>
<evidence type="ECO:0000313" key="6">
    <source>
        <dbReference type="EMBL" id="MET3576186.1"/>
    </source>
</evidence>
<dbReference type="EC" id="1.1.1.26" evidence="6"/>
<evidence type="ECO:0000256" key="2">
    <source>
        <dbReference type="ARBA" id="ARBA00023002"/>
    </source>
</evidence>
<evidence type="ECO:0000256" key="1">
    <source>
        <dbReference type="ARBA" id="ARBA00005854"/>
    </source>
</evidence>
<dbReference type="PROSITE" id="PS00065">
    <property type="entry name" value="D_2_HYDROXYACID_DH_1"/>
    <property type="match status" value="1"/>
</dbReference>
<dbReference type="InterPro" id="IPR006139">
    <property type="entry name" value="D-isomer_2_OHA_DH_cat_dom"/>
</dbReference>
<reference evidence="6 7" key="1">
    <citation type="submission" date="2024-06" db="EMBL/GenBank/DDBJ databases">
        <title>Genomic Encyclopedia of Type Strains, Phase IV (KMG-IV): sequencing the most valuable type-strain genomes for metagenomic binning, comparative biology and taxonomic classification.</title>
        <authorList>
            <person name="Goeker M."/>
        </authorList>
    </citation>
    <scope>NUCLEOTIDE SEQUENCE [LARGE SCALE GENOMIC DNA]</scope>
    <source>
        <strain evidence="6 7">DSM 26128</strain>
    </source>
</reference>
<name>A0ABV2GD22_9BACL</name>
<dbReference type="Proteomes" id="UP001549099">
    <property type="component" value="Unassembled WGS sequence"/>
</dbReference>
<dbReference type="Pfam" id="PF02826">
    <property type="entry name" value="2-Hacid_dh_C"/>
    <property type="match status" value="1"/>
</dbReference>
<evidence type="ECO:0000256" key="3">
    <source>
        <dbReference type="RuleBase" id="RU003719"/>
    </source>
</evidence>
<keyword evidence="2 3" id="KW-0560">Oxidoreductase</keyword>
<accession>A0ABV2GD22</accession>
<dbReference type="EMBL" id="JBEPLW010000017">
    <property type="protein sequence ID" value="MET3576186.1"/>
    <property type="molecule type" value="Genomic_DNA"/>
</dbReference>
<dbReference type="SUPFAM" id="SSF52283">
    <property type="entry name" value="Formate/glycerate dehydrogenase catalytic domain-like"/>
    <property type="match status" value="1"/>
</dbReference>
<dbReference type="SUPFAM" id="SSF51735">
    <property type="entry name" value="NAD(P)-binding Rossmann-fold domains"/>
    <property type="match status" value="1"/>
</dbReference>
<dbReference type="PANTHER" id="PTHR10996">
    <property type="entry name" value="2-HYDROXYACID DEHYDROGENASE-RELATED"/>
    <property type="match status" value="1"/>
</dbReference>
<sequence>MDWQGKGTGDMKKTVYITRKLPEEAVAPLRESFNVDMWTSEDEPVPRGVLLEKAEEAHALWTMLSEEVDRELLERAKNLEIVSQLAVGYNNIDTEAAKEHGVTVTNTPGVLTETTADLAFTLMLAAARRTGQAERALRAGEWKSWTPMGFTGQDIFGATLGIVGMGRIGEGVARRARGFDMNVLYHNRTRKPEAESMHGFRYAGLDDLLRQSDFVVVLAPLTDETRGMIGERELGLMKETAVLVNAARGGIVDEEALCDALRNGQIWAAGLDVFEEEPIAQDHPLLELPNVTALPHIGSASIETRLAMMKLNAEAIADRLEGRTPDNRVV</sequence>
<keyword evidence="7" id="KW-1185">Reference proteome</keyword>
<gene>
    <name evidence="6" type="ORF">ABID49_002101</name>
</gene>
<proteinExistence type="inferred from homology"/>
<dbReference type="CDD" id="cd05301">
    <property type="entry name" value="GDH"/>
    <property type="match status" value="1"/>
</dbReference>
<dbReference type="PANTHER" id="PTHR10996:SF283">
    <property type="entry name" value="GLYOXYLATE_HYDROXYPYRUVATE REDUCTASE B"/>
    <property type="match status" value="1"/>
</dbReference>
<comment type="similarity">
    <text evidence="1 3">Belongs to the D-isomer specific 2-hydroxyacid dehydrogenase family.</text>
</comment>
<comment type="caution">
    <text evidence="6">The sequence shown here is derived from an EMBL/GenBank/DDBJ whole genome shotgun (WGS) entry which is preliminary data.</text>
</comment>